<dbReference type="InterPro" id="IPR005182">
    <property type="entry name" value="YdbS-like_PH"/>
</dbReference>
<protein>
    <submittedName>
        <fullName evidence="3">PH domain-containing protein</fullName>
    </submittedName>
</protein>
<feature type="transmembrane region" description="Helical" evidence="1">
    <location>
        <begin position="32"/>
        <end position="55"/>
    </location>
</feature>
<accession>A0ABV9LYF2</accession>
<evidence type="ECO:0000313" key="3">
    <source>
        <dbReference type="EMBL" id="MFC4701542.1"/>
    </source>
</evidence>
<keyword evidence="1" id="KW-1133">Transmembrane helix</keyword>
<evidence type="ECO:0000259" key="2">
    <source>
        <dbReference type="Pfam" id="PF03703"/>
    </source>
</evidence>
<name>A0ABV9LYF2_9ALTE</name>
<reference evidence="4" key="1">
    <citation type="journal article" date="2019" name="Int. J. Syst. Evol. Microbiol.">
        <title>The Global Catalogue of Microorganisms (GCM) 10K type strain sequencing project: providing services to taxonomists for standard genome sequencing and annotation.</title>
        <authorList>
            <consortium name="The Broad Institute Genomics Platform"/>
            <consortium name="The Broad Institute Genome Sequencing Center for Infectious Disease"/>
            <person name="Wu L."/>
            <person name="Ma J."/>
        </authorList>
    </citation>
    <scope>NUCLEOTIDE SEQUENCE [LARGE SCALE GENOMIC DNA]</scope>
    <source>
        <strain evidence="4">KACC 12507</strain>
    </source>
</reference>
<evidence type="ECO:0000256" key="1">
    <source>
        <dbReference type="SAM" id="Phobius"/>
    </source>
</evidence>
<organism evidence="3 4">
    <name type="scientific">Glaciecola siphonariae</name>
    <dbReference type="NCBI Taxonomy" id="521012"/>
    <lineage>
        <taxon>Bacteria</taxon>
        <taxon>Pseudomonadati</taxon>
        <taxon>Pseudomonadota</taxon>
        <taxon>Gammaproteobacteria</taxon>
        <taxon>Alteromonadales</taxon>
        <taxon>Alteromonadaceae</taxon>
        <taxon>Glaciecola</taxon>
    </lineage>
</organism>
<sequence>MDFTNENVELPVVSINELQLNSISARYRIINITINLLLTLIGIAVVWVIDINLFFDASEVMQDIGKPLYAGVLGFGLLSMTYHFFADPLIQYAVREQDVHFQSGLFFRNLVSQPILRIQHIELKRGPIERKAKLATLQVFSAGGVSHTFEIPGLEYEKAISLRKFIINHKDLTVDE</sequence>
<dbReference type="EMBL" id="JBHSGU010000017">
    <property type="protein sequence ID" value="MFC4701542.1"/>
    <property type="molecule type" value="Genomic_DNA"/>
</dbReference>
<keyword evidence="4" id="KW-1185">Reference proteome</keyword>
<evidence type="ECO:0000313" key="4">
    <source>
        <dbReference type="Proteomes" id="UP001595897"/>
    </source>
</evidence>
<comment type="caution">
    <text evidence="3">The sequence shown here is derived from an EMBL/GenBank/DDBJ whole genome shotgun (WGS) entry which is preliminary data.</text>
</comment>
<dbReference type="Proteomes" id="UP001595897">
    <property type="component" value="Unassembled WGS sequence"/>
</dbReference>
<dbReference type="RefSeq" id="WP_382410120.1">
    <property type="nucleotide sequence ID" value="NZ_JBHSGU010000017.1"/>
</dbReference>
<dbReference type="Pfam" id="PF03703">
    <property type="entry name" value="bPH_2"/>
    <property type="match status" value="1"/>
</dbReference>
<proteinExistence type="predicted"/>
<dbReference type="PANTHER" id="PTHR34473:SF2">
    <property type="entry name" value="UPF0699 TRANSMEMBRANE PROTEIN YDBT"/>
    <property type="match status" value="1"/>
</dbReference>
<keyword evidence="1" id="KW-0472">Membrane</keyword>
<feature type="transmembrane region" description="Helical" evidence="1">
    <location>
        <begin position="67"/>
        <end position="85"/>
    </location>
</feature>
<gene>
    <name evidence="3" type="ORF">ACFO4O_15400</name>
</gene>
<feature type="domain" description="YdbS-like PH" evidence="2">
    <location>
        <begin position="91"/>
        <end position="166"/>
    </location>
</feature>
<dbReference type="PANTHER" id="PTHR34473">
    <property type="entry name" value="UPF0699 TRANSMEMBRANE PROTEIN YDBS"/>
    <property type="match status" value="1"/>
</dbReference>
<keyword evidence="1" id="KW-0812">Transmembrane</keyword>